<protein>
    <submittedName>
        <fullName evidence="1">Zinc-dependent peptidase</fullName>
    </submittedName>
</protein>
<evidence type="ECO:0000313" key="2">
    <source>
        <dbReference type="Proteomes" id="UP001597375"/>
    </source>
</evidence>
<dbReference type="InterPro" id="IPR010384">
    <property type="entry name" value="MtfA_fam"/>
</dbReference>
<gene>
    <name evidence="1" type="ORF">ACFSSA_07555</name>
</gene>
<dbReference type="Proteomes" id="UP001597375">
    <property type="component" value="Unassembled WGS sequence"/>
</dbReference>
<sequence>MIWQKLKSFFASQPTPHLVFEDEWLAVLEAKLPLYSKLPEALQSRLRERMVDFIDSTRIEACGNLELTLEMILVVAAQACLLVLNREGNPYPELRTVLIYPSTFSSIQKSRDESGIITEDEIHRLGESWEDGTVILAWDSVRQGALNIFDGHNVTFHEFAHQLDHEDGATDGAPGLPNTAAYRSWARVFSKNYTDFLDQLERGKRTLIDEYGATNPAEFFAVVTETFFEKPRQLQKKRPELYEKLREFYGLDPAIWFNQ</sequence>
<reference evidence="2" key="1">
    <citation type="journal article" date="2019" name="Int. J. Syst. Evol. Microbiol.">
        <title>The Global Catalogue of Microorganisms (GCM) 10K type strain sequencing project: providing services to taxonomists for standard genome sequencing and annotation.</title>
        <authorList>
            <consortium name="The Broad Institute Genomics Platform"/>
            <consortium name="The Broad Institute Genome Sequencing Center for Infectious Disease"/>
            <person name="Wu L."/>
            <person name="Ma J."/>
        </authorList>
    </citation>
    <scope>NUCLEOTIDE SEQUENCE [LARGE SCALE GENOMIC DNA]</scope>
    <source>
        <strain evidence="2">CGMCC 4.7106</strain>
    </source>
</reference>
<name>A0ABW5D6Z0_9BACT</name>
<accession>A0ABW5D6Z0</accession>
<keyword evidence="2" id="KW-1185">Reference proteome</keyword>
<dbReference type="Gene3D" id="1.10.472.150">
    <property type="entry name" value="Glucose-regulated metallo-peptidase M90, N-terminal domain"/>
    <property type="match status" value="1"/>
</dbReference>
<dbReference type="CDD" id="cd20169">
    <property type="entry name" value="Peptidase_M90_mtfA"/>
    <property type="match status" value="1"/>
</dbReference>
<dbReference type="EMBL" id="JBHUIT010000008">
    <property type="protein sequence ID" value="MFD2256526.1"/>
    <property type="molecule type" value="Genomic_DNA"/>
</dbReference>
<proteinExistence type="predicted"/>
<dbReference type="Pfam" id="PF06167">
    <property type="entry name" value="Peptidase_M90"/>
    <property type="match status" value="1"/>
</dbReference>
<dbReference type="PANTHER" id="PTHR30164">
    <property type="entry name" value="MTFA PEPTIDASE"/>
    <property type="match status" value="1"/>
</dbReference>
<evidence type="ECO:0000313" key="1">
    <source>
        <dbReference type="EMBL" id="MFD2256526.1"/>
    </source>
</evidence>
<comment type="caution">
    <text evidence="1">The sequence shown here is derived from an EMBL/GenBank/DDBJ whole genome shotgun (WGS) entry which is preliminary data.</text>
</comment>
<organism evidence="1 2">
    <name type="scientific">Luteolibacter algae</name>
    <dbReference type="NCBI Taxonomy" id="454151"/>
    <lineage>
        <taxon>Bacteria</taxon>
        <taxon>Pseudomonadati</taxon>
        <taxon>Verrucomicrobiota</taxon>
        <taxon>Verrucomicrobiia</taxon>
        <taxon>Verrucomicrobiales</taxon>
        <taxon>Verrucomicrobiaceae</taxon>
        <taxon>Luteolibacter</taxon>
    </lineage>
</organism>
<dbReference type="InterPro" id="IPR042252">
    <property type="entry name" value="MtfA_N"/>
</dbReference>
<dbReference type="SUPFAM" id="SSF55486">
    <property type="entry name" value="Metalloproteases ('zincins'), catalytic domain"/>
    <property type="match status" value="1"/>
</dbReference>
<dbReference type="PANTHER" id="PTHR30164:SF2">
    <property type="entry name" value="PROTEIN MTFA"/>
    <property type="match status" value="1"/>
</dbReference>
<dbReference type="RefSeq" id="WP_386819815.1">
    <property type="nucleotide sequence ID" value="NZ_JBHUIT010000008.1"/>
</dbReference>
<dbReference type="Gene3D" id="3.40.390.10">
    <property type="entry name" value="Collagenase (Catalytic Domain)"/>
    <property type="match status" value="1"/>
</dbReference>
<dbReference type="InterPro" id="IPR024079">
    <property type="entry name" value="MetalloPept_cat_dom_sf"/>
</dbReference>